<feature type="transmembrane region" description="Helical" evidence="9">
    <location>
        <begin position="187"/>
        <end position="208"/>
    </location>
</feature>
<evidence type="ECO:0000256" key="5">
    <source>
        <dbReference type="ARBA" id="ARBA00022692"/>
    </source>
</evidence>
<keyword evidence="6 9" id="KW-1133">Transmembrane helix</keyword>
<feature type="transmembrane region" description="Helical" evidence="9">
    <location>
        <begin position="80"/>
        <end position="104"/>
    </location>
</feature>
<evidence type="ECO:0000256" key="6">
    <source>
        <dbReference type="ARBA" id="ARBA00022989"/>
    </source>
</evidence>
<reference evidence="11 12" key="1">
    <citation type="submission" date="2016-11" db="EMBL/GenBank/DDBJ databases">
        <authorList>
            <person name="Jaros S."/>
            <person name="Januszkiewicz K."/>
            <person name="Wedrychowicz H."/>
        </authorList>
    </citation>
    <scope>NUCLEOTIDE SEQUENCE [LARGE SCALE GENOMIC DNA]</scope>
    <source>
        <strain evidence="11 12">DSM 5091</strain>
    </source>
</reference>
<keyword evidence="12" id="KW-1185">Reference proteome</keyword>
<feature type="transmembrane region" description="Helical" evidence="9">
    <location>
        <begin position="162"/>
        <end position="180"/>
    </location>
</feature>
<dbReference type="Pfam" id="PF00795">
    <property type="entry name" value="CN_hydrolase"/>
    <property type="match status" value="1"/>
</dbReference>
<accession>A0A1M6DYM5</accession>
<feature type="transmembrane region" description="Helical" evidence="9">
    <location>
        <begin position="50"/>
        <end position="68"/>
    </location>
</feature>
<protein>
    <recommendedName>
        <fullName evidence="9">Apolipoprotein N-acyltransferase</fullName>
        <shortName evidence="9">ALP N-acyltransferase</shortName>
        <ecNumber evidence="9">2.3.1.269</ecNumber>
    </recommendedName>
</protein>
<evidence type="ECO:0000256" key="8">
    <source>
        <dbReference type="ARBA" id="ARBA00023315"/>
    </source>
</evidence>
<dbReference type="PANTHER" id="PTHR38686:SF1">
    <property type="entry name" value="APOLIPOPROTEIN N-ACYLTRANSFERASE"/>
    <property type="match status" value="1"/>
</dbReference>
<feature type="transmembrane region" description="Helical" evidence="9">
    <location>
        <begin position="116"/>
        <end position="142"/>
    </location>
</feature>
<dbReference type="RefSeq" id="WP_072905949.1">
    <property type="nucleotide sequence ID" value="NZ_FQZT01000002.1"/>
</dbReference>
<dbReference type="UniPathway" id="UPA00666"/>
<dbReference type="InterPro" id="IPR036526">
    <property type="entry name" value="C-N_Hydrolase_sf"/>
</dbReference>
<dbReference type="InterPro" id="IPR003010">
    <property type="entry name" value="C-N_Hydrolase"/>
</dbReference>
<comment type="catalytic activity">
    <reaction evidence="9">
        <text>N-terminal S-1,2-diacyl-sn-glyceryl-L-cysteinyl-[lipoprotein] + a glycerophospholipid = N-acyl-S-1,2-diacyl-sn-glyceryl-L-cysteinyl-[lipoprotein] + a 2-acyl-sn-glycero-3-phospholipid + H(+)</text>
        <dbReference type="Rhea" id="RHEA:48228"/>
        <dbReference type="Rhea" id="RHEA-COMP:14681"/>
        <dbReference type="Rhea" id="RHEA-COMP:14684"/>
        <dbReference type="ChEBI" id="CHEBI:15378"/>
        <dbReference type="ChEBI" id="CHEBI:136912"/>
        <dbReference type="ChEBI" id="CHEBI:140656"/>
        <dbReference type="ChEBI" id="CHEBI:140657"/>
        <dbReference type="ChEBI" id="CHEBI:140660"/>
        <dbReference type="EC" id="2.3.1.269"/>
    </reaction>
</comment>
<dbReference type="InterPro" id="IPR004563">
    <property type="entry name" value="Apolipo_AcylTrfase"/>
</dbReference>
<evidence type="ECO:0000256" key="9">
    <source>
        <dbReference type="HAMAP-Rule" id="MF_01148"/>
    </source>
</evidence>
<keyword evidence="8 9" id="KW-0012">Acyltransferase</keyword>
<keyword evidence="11" id="KW-0449">Lipoprotein</keyword>
<dbReference type="CDD" id="cd07571">
    <property type="entry name" value="ALP_N-acyl_transferase"/>
    <property type="match status" value="1"/>
</dbReference>
<dbReference type="OrthoDB" id="9804277at2"/>
<dbReference type="PROSITE" id="PS50263">
    <property type="entry name" value="CN_HYDROLASE"/>
    <property type="match status" value="1"/>
</dbReference>
<keyword evidence="5 9" id="KW-0812">Transmembrane</keyword>
<dbReference type="Gene3D" id="3.60.110.10">
    <property type="entry name" value="Carbon-nitrogen hydrolase"/>
    <property type="match status" value="1"/>
</dbReference>
<dbReference type="GO" id="GO:0005886">
    <property type="term" value="C:plasma membrane"/>
    <property type="evidence" value="ECO:0007669"/>
    <property type="project" value="UniProtKB-SubCell"/>
</dbReference>
<sequence length="506" mass="56024">MNRLPGFDRTLIFSAASGLLLAAAFPRPDFYPLAWIGLIPLLLVMRKRPFASGFACGFSFFASVLYWLNLVMTTYGGLNWIFALLAYLFLIVYLALYFGAASWLSCSLEKHFKIPVLLSMPVAWVALEYLRGMLLTGFPWALLGYSQHDFSAAIQSADVTGVFGVSLLLVAFNCALAWIIRQPRNRCAWLGLAGTLAMTVTHCGYGVWRQGQPLDLRLDQLQVALVQGNIDQAIKWDPAYRQATLDKYLKLSQEAGAGNLDLLIWPEAATPFFLQEKTPQGEQVRQVPQGLQTNLLVGSPAYEKLADKNYRYYNRAYLLSPAGEDAGYSDKIHLVPFGEYVPLGRLLTFINKLVVGVGDFAPGTVNPLSLNGHQLGVLICYEVIFPELARDYVRQGSDLLVNLTNDAWFGRSSAPYQHLAMARFRAIENRIWLARSANTGISGFIAPSGKVTAASPLFKELVVSGRVGLGSQQTFYTRFGPVMAQGCLAMTFLACAGLVWRIRREL</sequence>
<dbReference type="STRING" id="1122189.SAMN02745165_00862"/>
<keyword evidence="3 9" id="KW-1003">Cell membrane</keyword>
<comment type="function">
    <text evidence="9">Catalyzes the phospholipid dependent N-acylation of the N-terminal cysteine of apolipoprotein, the last step in lipoprotein maturation.</text>
</comment>
<comment type="similarity">
    <text evidence="2 9">Belongs to the CN hydrolase family. Apolipoprotein N-acyltransferase subfamily.</text>
</comment>
<dbReference type="SUPFAM" id="SSF56317">
    <property type="entry name" value="Carbon-nitrogen hydrolase"/>
    <property type="match status" value="1"/>
</dbReference>
<keyword evidence="7 9" id="KW-0472">Membrane</keyword>
<keyword evidence="4 9" id="KW-0808">Transferase</keyword>
<organism evidence="11 12">
    <name type="scientific">Malonomonas rubra DSM 5091</name>
    <dbReference type="NCBI Taxonomy" id="1122189"/>
    <lineage>
        <taxon>Bacteria</taxon>
        <taxon>Pseudomonadati</taxon>
        <taxon>Thermodesulfobacteriota</taxon>
        <taxon>Desulfuromonadia</taxon>
        <taxon>Desulfuromonadales</taxon>
        <taxon>Geopsychrobacteraceae</taxon>
        <taxon>Malonomonas</taxon>
    </lineage>
</organism>
<evidence type="ECO:0000256" key="3">
    <source>
        <dbReference type="ARBA" id="ARBA00022475"/>
    </source>
</evidence>
<comment type="subcellular location">
    <subcellularLocation>
        <location evidence="1 9">Cell membrane</location>
        <topology evidence="1 9">Multi-pass membrane protein</topology>
    </subcellularLocation>
</comment>
<feature type="transmembrane region" description="Helical" evidence="9">
    <location>
        <begin position="30"/>
        <end position="45"/>
    </location>
</feature>
<feature type="transmembrane region" description="Helical" evidence="9">
    <location>
        <begin position="482"/>
        <end position="500"/>
    </location>
</feature>
<feature type="domain" description="CN hydrolase" evidence="10">
    <location>
        <begin position="226"/>
        <end position="469"/>
    </location>
</feature>
<dbReference type="AlphaFoldDB" id="A0A1M6DYM5"/>
<evidence type="ECO:0000256" key="2">
    <source>
        <dbReference type="ARBA" id="ARBA00010065"/>
    </source>
</evidence>
<evidence type="ECO:0000259" key="10">
    <source>
        <dbReference type="PROSITE" id="PS50263"/>
    </source>
</evidence>
<evidence type="ECO:0000313" key="12">
    <source>
        <dbReference type="Proteomes" id="UP000184171"/>
    </source>
</evidence>
<dbReference type="PANTHER" id="PTHR38686">
    <property type="entry name" value="APOLIPOPROTEIN N-ACYLTRANSFERASE"/>
    <property type="match status" value="1"/>
</dbReference>
<gene>
    <name evidence="9" type="primary">lnt</name>
    <name evidence="11" type="ORF">SAMN02745165_00862</name>
</gene>
<name>A0A1M6DYM5_MALRU</name>
<evidence type="ECO:0000256" key="1">
    <source>
        <dbReference type="ARBA" id="ARBA00004651"/>
    </source>
</evidence>
<dbReference type="Pfam" id="PF20154">
    <property type="entry name" value="LNT_N"/>
    <property type="match status" value="1"/>
</dbReference>
<dbReference type="HAMAP" id="MF_01148">
    <property type="entry name" value="Lnt"/>
    <property type="match status" value="1"/>
</dbReference>
<evidence type="ECO:0000313" key="11">
    <source>
        <dbReference type="EMBL" id="SHI78352.1"/>
    </source>
</evidence>
<evidence type="ECO:0000256" key="7">
    <source>
        <dbReference type="ARBA" id="ARBA00023136"/>
    </source>
</evidence>
<dbReference type="GO" id="GO:0042158">
    <property type="term" value="P:lipoprotein biosynthetic process"/>
    <property type="evidence" value="ECO:0007669"/>
    <property type="project" value="UniProtKB-UniRule"/>
</dbReference>
<dbReference type="GO" id="GO:0016410">
    <property type="term" value="F:N-acyltransferase activity"/>
    <property type="evidence" value="ECO:0007669"/>
    <property type="project" value="UniProtKB-UniRule"/>
</dbReference>
<dbReference type="Proteomes" id="UP000184171">
    <property type="component" value="Unassembled WGS sequence"/>
</dbReference>
<dbReference type="NCBIfam" id="TIGR00546">
    <property type="entry name" value="lnt"/>
    <property type="match status" value="1"/>
</dbReference>
<comment type="pathway">
    <text evidence="9">Protein modification; lipoprotein biosynthesis (N-acyl transfer).</text>
</comment>
<dbReference type="EC" id="2.3.1.269" evidence="9"/>
<dbReference type="InterPro" id="IPR045378">
    <property type="entry name" value="LNT_N"/>
</dbReference>
<proteinExistence type="inferred from homology"/>
<dbReference type="EMBL" id="FQZT01000002">
    <property type="protein sequence ID" value="SHI78352.1"/>
    <property type="molecule type" value="Genomic_DNA"/>
</dbReference>
<evidence type="ECO:0000256" key="4">
    <source>
        <dbReference type="ARBA" id="ARBA00022679"/>
    </source>
</evidence>